<evidence type="ECO:0000313" key="2">
    <source>
        <dbReference type="EMBL" id="SEQ52227.1"/>
    </source>
</evidence>
<dbReference type="OrthoDB" id="9792137at2"/>
<name>A0A1H9GQ12_9BACI</name>
<reference evidence="2 3" key="1">
    <citation type="submission" date="2016-10" db="EMBL/GenBank/DDBJ databases">
        <authorList>
            <person name="de Groot N.N."/>
        </authorList>
    </citation>
    <scope>NUCLEOTIDE SEQUENCE [LARGE SCALE GENOMIC DNA]</scope>
    <source>
        <strain evidence="2 3">DSM 21633</strain>
    </source>
</reference>
<gene>
    <name evidence="2" type="ORF">SAMN05216362_11626</name>
</gene>
<dbReference type="STRING" id="571933.SAMN05216362_11626"/>
<organism evidence="2 3">
    <name type="scientific">Piscibacillus halophilus</name>
    <dbReference type="NCBI Taxonomy" id="571933"/>
    <lineage>
        <taxon>Bacteria</taxon>
        <taxon>Bacillati</taxon>
        <taxon>Bacillota</taxon>
        <taxon>Bacilli</taxon>
        <taxon>Bacillales</taxon>
        <taxon>Bacillaceae</taxon>
        <taxon>Piscibacillus</taxon>
    </lineage>
</organism>
<evidence type="ECO:0000313" key="3">
    <source>
        <dbReference type="Proteomes" id="UP000199427"/>
    </source>
</evidence>
<dbReference type="SUPFAM" id="SSF56529">
    <property type="entry name" value="FAH"/>
    <property type="match status" value="1"/>
</dbReference>
<sequence>MSLLERLHHATHGGPRISRSTSSTLTLQEAYETQKNLIGLESKRGNPLKGYKISLTSQETQGLFDAKAPLYGALTEDSLVLDGELMLDQLSEPLVEVELMFFVDDKITIDDDETAILQKTRIAPGIEIPDSRYEDWFPHLTLGQIVADRAVAGKVVVGQPKSGLTLDQLNSIKATVTLDSEVIATGYSSDVLGNPVHAIKWLVQELNRSGQQLMPGLVISSGTFIMPKKLQRGLYSAQFDQVGEVQLRVK</sequence>
<dbReference type="EMBL" id="FOES01000016">
    <property type="protein sequence ID" value="SEQ52227.1"/>
    <property type="molecule type" value="Genomic_DNA"/>
</dbReference>
<protein>
    <submittedName>
        <fullName evidence="2">2-oxo-hept-3-ene-1,7-dioate hydratase</fullName>
    </submittedName>
</protein>
<accession>A0A1H9GQ12</accession>
<proteinExistence type="predicted"/>
<evidence type="ECO:0000256" key="1">
    <source>
        <dbReference type="SAM" id="MobiDB-lite"/>
    </source>
</evidence>
<dbReference type="InterPro" id="IPR050772">
    <property type="entry name" value="Hydratase-Decarb/MhpD_sf"/>
</dbReference>
<dbReference type="Proteomes" id="UP000199427">
    <property type="component" value="Unassembled WGS sequence"/>
</dbReference>
<dbReference type="GO" id="GO:0005737">
    <property type="term" value="C:cytoplasm"/>
    <property type="evidence" value="ECO:0007669"/>
    <property type="project" value="TreeGrafter"/>
</dbReference>
<dbReference type="PANTHER" id="PTHR30143">
    <property type="entry name" value="ACID HYDRATASE"/>
    <property type="match status" value="1"/>
</dbReference>
<dbReference type="Gene3D" id="3.90.850.10">
    <property type="entry name" value="Fumarylacetoacetase-like, C-terminal domain"/>
    <property type="match status" value="1"/>
</dbReference>
<feature type="region of interest" description="Disordered" evidence="1">
    <location>
        <begin position="1"/>
        <end position="23"/>
    </location>
</feature>
<dbReference type="RefSeq" id="WP_091773633.1">
    <property type="nucleotide sequence ID" value="NZ_CAESCL010000026.1"/>
</dbReference>
<dbReference type="AlphaFoldDB" id="A0A1H9GQ12"/>
<dbReference type="InterPro" id="IPR036663">
    <property type="entry name" value="Fumarylacetoacetase_C_sf"/>
</dbReference>
<dbReference type="GO" id="GO:0008684">
    <property type="term" value="F:2-oxopent-4-enoate hydratase activity"/>
    <property type="evidence" value="ECO:0007669"/>
    <property type="project" value="TreeGrafter"/>
</dbReference>
<dbReference type="PANTHER" id="PTHR30143:SF0">
    <property type="entry name" value="2-KETO-4-PENTENOATE HYDRATASE"/>
    <property type="match status" value="1"/>
</dbReference>
<keyword evidence="3" id="KW-1185">Reference proteome</keyword>